<dbReference type="PROSITE" id="PS51975">
    <property type="entry name" value="RNASE_H_2"/>
    <property type="match status" value="1"/>
</dbReference>
<name>A0A1G2NFT6_9BACT</name>
<dbReference type="CDD" id="cd07182">
    <property type="entry name" value="RNase_HII_bacteria_HII_like"/>
    <property type="match status" value="1"/>
</dbReference>
<dbReference type="InterPro" id="IPR022898">
    <property type="entry name" value="RNase_HII"/>
</dbReference>
<dbReference type="AlphaFoldDB" id="A0A1G2NFT6"/>
<dbReference type="GO" id="GO:0043137">
    <property type="term" value="P:DNA replication, removal of RNA primer"/>
    <property type="evidence" value="ECO:0007669"/>
    <property type="project" value="TreeGrafter"/>
</dbReference>
<evidence type="ECO:0000259" key="13">
    <source>
        <dbReference type="PROSITE" id="PS51975"/>
    </source>
</evidence>
<dbReference type="GO" id="GO:0046872">
    <property type="term" value="F:metal ion binding"/>
    <property type="evidence" value="ECO:0007669"/>
    <property type="project" value="UniProtKB-KW"/>
</dbReference>
<feature type="binding site" evidence="11">
    <location>
        <position position="10"/>
    </location>
    <ligand>
        <name>a divalent metal cation</name>
        <dbReference type="ChEBI" id="CHEBI:60240"/>
    </ligand>
</feature>
<dbReference type="Gene3D" id="3.30.420.10">
    <property type="entry name" value="Ribonuclease H-like superfamily/Ribonuclease H"/>
    <property type="match status" value="1"/>
</dbReference>
<comment type="function">
    <text evidence="2 12">Endonuclease that specifically degrades the RNA of RNA-DNA hybrids.</text>
</comment>
<evidence type="ECO:0000256" key="10">
    <source>
        <dbReference type="ARBA" id="ARBA00023211"/>
    </source>
</evidence>
<reference evidence="14 15" key="1">
    <citation type="journal article" date="2016" name="Nat. Commun.">
        <title>Thousands of microbial genomes shed light on interconnected biogeochemical processes in an aquifer system.</title>
        <authorList>
            <person name="Anantharaman K."/>
            <person name="Brown C.T."/>
            <person name="Hug L.A."/>
            <person name="Sharon I."/>
            <person name="Castelle C.J."/>
            <person name="Probst A.J."/>
            <person name="Thomas B.C."/>
            <person name="Singh A."/>
            <person name="Wilkins M.J."/>
            <person name="Karaoz U."/>
            <person name="Brodie E.L."/>
            <person name="Williams K.H."/>
            <person name="Hubbard S.S."/>
            <person name="Banfield J.F."/>
        </authorList>
    </citation>
    <scope>NUCLEOTIDE SEQUENCE [LARGE SCALE GENOMIC DNA]</scope>
</reference>
<comment type="subcellular location">
    <subcellularLocation>
        <location evidence="3">Cytoplasm</location>
    </subcellularLocation>
</comment>
<dbReference type="GO" id="GO:0032299">
    <property type="term" value="C:ribonuclease H2 complex"/>
    <property type="evidence" value="ECO:0007669"/>
    <property type="project" value="TreeGrafter"/>
</dbReference>
<evidence type="ECO:0000313" key="14">
    <source>
        <dbReference type="EMBL" id="OHA34309.1"/>
    </source>
</evidence>
<keyword evidence="10" id="KW-0464">Manganese</keyword>
<dbReference type="GO" id="GO:0004523">
    <property type="term" value="F:RNA-DNA hybrid ribonuclease activity"/>
    <property type="evidence" value="ECO:0007669"/>
    <property type="project" value="UniProtKB-UniRule"/>
</dbReference>
<dbReference type="PANTHER" id="PTHR10954:SF23">
    <property type="entry name" value="RIBONUCLEASE"/>
    <property type="match status" value="1"/>
</dbReference>
<organism evidence="14 15">
    <name type="scientific">Candidatus Taylorbacteria bacterium RIFCSPLOWO2_01_FULL_48_100</name>
    <dbReference type="NCBI Taxonomy" id="1802322"/>
    <lineage>
        <taxon>Bacteria</taxon>
        <taxon>Candidatus Tayloriibacteriota</taxon>
    </lineage>
</organism>
<feature type="domain" description="RNase H type-2" evidence="13">
    <location>
        <begin position="4"/>
        <end position="197"/>
    </location>
</feature>
<protein>
    <recommendedName>
        <fullName evidence="12">Ribonuclease</fullName>
        <ecNumber evidence="12">3.1.26.4</ecNumber>
    </recommendedName>
</protein>
<evidence type="ECO:0000256" key="11">
    <source>
        <dbReference type="PROSITE-ProRule" id="PRU01319"/>
    </source>
</evidence>
<dbReference type="EMBL" id="MHSA01000013">
    <property type="protein sequence ID" value="OHA34309.1"/>
    <property type="molecule type" value="Genomic_DNA"/>
</dbReference>
<gene>
    <name evidence="14" type="ORF">A2938_02125</name>
</gene>
<evidence type="ECO:0000256" key="1">
    <source>
        <dbReference type="ARBA" id="ARBA00000077"/>
    </source>
</evidence>
<keyword evidence="8 11" id="KW-0255">Endonuclease</keyword>
<dbReference type="NCBIfam" id="NF000595">
    <property type="entry name" value="PRK00015.1-3"/>
    <property type="match status" value="1"/>
</dbReference>
<comment type="catalytic activity">
    <reaction evidence="1 11 12">
        <text>Endonucleolytic cleavage to 5'-phosphomonoester.</text>
        <dbReference type="EC" id="3.1.26.4"/>
    </reaction>
</comment>
<evidence type="ECO:0000256" key="4">
    <source>
        <dbReference type="ARBA" id="ARBA00008378"/>
    </source>
</evidence>
<feature type="binding site" evidence="11">
    <location>
        <position position="114"/>
    </location>
    <ligand>
        <name>a divalent metal cation</name>
        <dbReference type="ChEBI" id="CHEBI:60240"/>
    </ligand>
</feature>
<comment type="caution">
    <text evidence="14">The sequence shown here is derived from an EMBL/GenBank/DDBJ whole genome shotgun (WGS) entry which is preliminary data.</text>
</comment>
<dbReference type="PANTHER" id="PTHR10954">
    <property type="entry name" value="RIBONUCLEASE H2 SUBUNIT A"/>
    <property type="match status" value="1"/>
</dbReference>
<dbReference type="InterPro" id="IPR001352">
    <property type="entry name" value="RNase_HII/HIII"/>
</dbReference>
<keyword evidence="5" id="KW-0963">Cytoplasm</keyword>
<keyword evidence="7 11" id="KW-0479">Metal-binding</keyword>
<evidence type="ECO:0000256" key="3">
    <source>
        <dbReference type="ARBA" id="ARBA00004496"/>
    </source>
</evidence>
<keyword evidence="6 11" id="KW-0540">Nuclease</keyword>
<evidence type="ECO:0000256" key="8">
    <source>
        <dbReference type="ARBA" id="ARBA00022759"/>
    </source>
</evidence>
<comment type="cofactor">
    <cofactor evidence="11">
        <name>Mn(2+)</name>
        <dbReference type="ChEBI" id="CHEBI:29035"/>
    </cofactor>
    <cofactor evidence="11">
        <name>Mg(2+)</name>
        <dbReference type="ChEBI" id="CHEBI:18420"/>
    </cofactor>
    <text evidence="11">Manganese or magnesium. Binds 1 divalent metal ion per monomer in the absence of substrate. May bind a second metal ion after substrate binding.</text>
</comment>
<comment type="similarity">
    <text evidence="4">Belongs to the RNase HII family. RnhC subfamily.</text>
</comment>
<evidence type="ECO:0000313" key="15">
    <source>
        <dbReference type="Proteomes" id="UP000177797"/>
    </source>
</evidence>
<evidence type="ECO:0000256" key="12">
    <source>
        <dbReference type="RuleBase" id="RU003515"/>
    </source>
</evidence>
<keyword evidence="9 11" id="KW-0378">Hydrolase</keyword>
<dbReference type="GO" id="GO:0006298">
    <property type="term" value="P:mismatch repair"/>
    <property type="evidence" value="ECO:0007669"/>
    <property type="project" value="TreeGrafter"/>
</dbReference>
<feature type="binding site" evidence="11">
    <location>
        <position position="11"/>
    </location>
    <ligand>
        <name>a divalent metal cation</name>
        <dbReference type="ChEBI" id="CHEBI:60240"/>
    </ligand>
</feature>
<dbReference type="Pfam" id="PF01351">
    <property type="entry name" value="RNase_HII"/>
    <property type="match status" value="1"/>
</dbReference>
<evidence type="ECO:0000256" key="2">
    <source>
        <dbReference type="ARBA" id="ARBA00004065"/>
    </source>
</evidence>
<dbReference type="Proteomes" id="UP000177797">
    <property type="component" value="Unassembled WGS sequence"/>
</dbReference>
<evidence type="ECO:0000256" key="9">
    <source>
        <dbReference type="ARBA" id="ARBA00022801"/>
    </source>
</evidence>
<accession>A0A1G2NFT6</accession>
<sequence length="197" mass="21959">MRTEYIIGIDEVGRGPLAGPLCIGACAVEAGKMRVCRCAFAGVKDCKQLSPTQRDEWFTVMQENESGGMVQYATAFVGHRTIDKKGMARALRVGIYRVLKKLNIEPNACLVLLDGGLKAPAHFTKQKTIVRGDEKELLIALASIAAKVCRDCRMVRLAKQFPQYGFDIHKGYGTKLHYEMLRLHGLSPIHRQSFIHI</sequence>
<dbReference type="GO" id="GO:0003723">
    <property type="term" value="F:RNA binding"/>
    <property type="evidence" value="ECO:0007669"/>
    <property type="project" value="UniProtKB-UniRule"/>
</dbReference>
<dbReference type="EC" id="3.1.26.4" evidence="12"/>
<dbReference type="GO" id="GO:0005737">
    <property type="term" value="C:cytoplasm"/>
    <property type="evidence" value="ECO:0007669"/>
    <property type="project" value="UniProtKB-SubCell"/>
</dbReference>
<evidence type="ECO:0000256" key="5">
    <source>
        <dbReference type="ARBA" id="ARBA00022490"/>
    </source>
</evidence>
<dbReference type="InterPro" id="IPR024567">
    <property type="entry name" value="RNase_HII/HIII_dom"/>
</dbReference>
<proteinExistence type="inferred from homology"/>
<dbReference type="InterPro" id="IPR012337">
    <property type="entry name" value="RNaseH-like_sf"/>
</dbReference>
<evidence type="ECO:0000256" key="6">
    <source>
        <dbReference type="ARBA" id="ARBA00022722"/>
    </source>
</evidence>
<dbReference type="SUPFAM" id="SSF53098">
    <property type="entry name" value="Ribonuclease H-like"/>
    <property type="match status" value="1"/>
</dbReference>
<evidence type="ECO:0000256" key="7">
    <source>
        <dbReference type="ARBA" id="ARBA00022723"/>
    </source>
</evidence>
<dbReference type="InterPro" id="IPR036397">
    <property type="entry name" value="RNaseH_sf"/>
</dbReference>